<evidence type="ECO:0000256" key="4">
    <source>
        <dbReference type="ARBA" id="ARBA00022989"/>
    </source>
</evidence>
<comment type="caution">
    <text evidence="12">The sequence shown here is derived from an EMBL/GenBank/DDBJ whole genome shotgun (WGS) entry which is preliminary data.</text>
</comment>
<dbReference type="SUPFAM" id="SSF49265">
    <property type="entry name" value="Fibronectin type III"/>
    <property type="match status" value="2"/>
</dbReference>
<dbReference type="Proteomes" id="UP001166093">
    <property type="component" value="Unassembled WGS sequence"/>
</dbReference>
<evidence type="ECO:0000256" key="1">
    <source>
        <dbReference type="ARBA" id="ARBA00004479"/>
    </source>
</evidence>
<keyword evidence="7" id="KW-0675">Receptor</keyword>
<evidence type="ECO:0000256" key="3">
    <source>
        <dbReference type="ARBA" id="ARBA00022729"/>
    </source>
</evidence>
<sequence length="639" mass="71423">HRFFTFGRLRPMLAASVAEKLVHAFIFSWIDYCSALLVGVAKSTLAKLQYVQNSAATILTRSHASHSCKSHHVTPVLENLSADVRRLLEVKDQPSKSPPPSSLSAWPAGVAADPTLLPPKPQIDRCRSADMETFTCWWSTADDDTGDSRNINYTLTYTVGFEPKRECPDYTTGGNNSCYFDADNTQVWVVYCLNVTARNQYGSQTSDEHCLDVVDIVEPDPPTNMTYSFTNSSHGGSGQTVLVSWLAPETVDVESWLTLVYELQFRRKSEHHWKVKGILREPKIELLDFPEGSYIVRVRCKSKNSGHWSKWSKPMTLNISLEKSPDLMLALILVTGVSIMAFLIIGFGILPQRKRIKAFLLPPIPKPKINGIDPLLLKRGKMDEINRLFTSFSGYITSQYAEESWLEVSVDRSVSSKDSLVEDSGKPHSTQCPIDLVKKVVETMEERMYILELDRNQLSLKESMNPNENITWSSENKINMEKSFEAITGPGGEYSVANSPTRAPGSHDFYTCVNRVSCSGAVQLAPCLPDFGHKPVFLELKDSKGTTGKPKHQNSAICSPKSTASQNDPFPHQMKLPDAKGDFSERGDCGNLSYTTVEALRLHQDDAPATREEEGKCPFGFSRNKEYLCLDQNDPQPLY</sequence>
<dbReference type="InterPro" id="IPR036116">
    <property type="entry name" value="FN3_sf"/>
</dbReference>
<evidence type="ECO:0000256" key="5">
    <source>
        <dbReference type="ARBA" id="ARBA00023136"/>
    </source>
</evidence>
<evidence type="ECO:0000313" key="12">
    <source>
        <dbReference type="EMBL" id="MBN3286413.1"/>
    </source>
</evidence>
<feature type="non-terminal residue" evidence="12">
    <location>
        <position position="1"/>
    </location>
</feature>
<accession>A0ABS2YJ06</accession>
<evidence type="ECO:0000256" key="2">
    <source>
        <dbReference type="ARBA" id="ARBA00022692"/>
    </source>
</evidence>
<dbReference type="InterPro" id="IPR015152">
    <property type="entry name" value="Growth/epo_recpt_lig-bind"/>
</dbReference>
<feature type="domain" description="Fibronectin type-III" evidence="11">
    <location>
        <begin position="221"/>
        <end position="323"/>
    </location>
</feature>
<evidence type="ECO:0000256" key="7">
    <source>
        <dbReference type="ARBA" id="ARBA00023170"/>
    </source>
</evidence>
<feature type="compositionally biased region" description="Polar residues" evidence="9">
    <location>
        <begin position="553"/>
        <end position="568"/>
    </location>
</feature>
<keyword evidence="5 10" id="KW-0472">Membrane</keyword>
<dbReference type="PANTHER" id="PTHR23037">
    <property type="entry name" value="CYTOKINE RECEPTOR"/>
    <property type="match status" value="1"/>
</dbReference>
<feature type="region of interest" description="Disordered" evidence="9">
    <location>
        <begin position="544"/>
        <end position="571"/>
    </location>
</feature>
<keyword evidence="3" id="KW-0732">Signal</keyword>
<dbReference type="Gene3D" id="2.60.40.10">
    <property type="entry name" value="Immunoglobulins"/>
    <property type="match status" value="2"/>
</dbReference>
<feature type="non-terminal residue" evidence="12">
    <location>
        <position position="639"/>
    </location>
</feature>
<evidence type="ECO:0000256" key="6">
    <source>
        <dbReference type="ARBA" id="ARBA00023157"/>
    </source>
</evidence>
<comment type="subcellular location">
    <subcellularLocation>
        <location evidence="1">Membrane</location>
        <topology evidence="1">Single-pass type I membrane protein</topology>
    </subcellularLocation>
</comment>
<evidence type="ECO:0000256" key="8">
    <source>
        <dbReference type="ARBA" id="ARBA00023180"/>
    </source>
</evidence>
<reference evidence="12" key="1">
    <citation type="journal article" date="2021" name="Cell">
        <title>Tracing the genetic footprints of vertebrate landing in non-teleost ray-finned fishes.</title>
        <authorList>
            <person name="Bi X."/>
            <person name="Wang K."/>
            <person name="Yang L."/>
            <person name="Pan H."/>
            <person name="Jiang H."/>
            <person name="Wei Q."/>
            <person name="Fang M."/>
            <person name="Yu H."/>
            <person name="Zhu C."/>
            <person name="Cai Y."/>
            <person name="He Y."/>
            <person name="Gan X."/>
            <person name="Zeng H."/>
            <person name="Yu D."/>
            <person name="Zhu Y."/>
            <person name="Jiang H."/>
            <person name="Qiu Q."/>
            <person name="Yang H."/>
            <person name="Zhang Y.E."/>
            <person name="Wang W."/>
            <person name="Zhu M."/>
            <person name="He S."/>
            <person name="Zhang G."/>
        </authorList>
    </citation>
    <scope>NUCLEOTIDE SEQUENCE</scope>
    <source>
        <strain evidence="12">Pddl_001</strain>
    </source>
</reference>
<keyword evidence="6" id="KW-1015">Disulfide bond</keyword>
<evidence type="ECO:0000313" key="13">
    <source>
        <dbReference type="Proteomes" id="UP001166093"/>
    </source>
</evidence>
<keyword evidence="4 10" id="KW-1133">Transmembrane helix</keyword>
<gene>
    <name evidence="12" type="primary">Prlr_2</name>
    <name evidence="12" type="ORF">GTO93_0019540</name>
</gene>
<evidence type="ECO:0000256" key="9">
    <source>
        <dbReference type="SAM" id="MobiDB-lite"/>
    </source>
</evidence>
<keyword evidence="2 10" id="KW-0812">Transmembrane</keyword>
<proteinExistence type="predicted"/>
<feature type="transmembrane region" description="Helical" evidence="10">
    <location>
        <begin position="327"/>
        <end position="350"/>
    </location>
</feature>
<organism evidence="12 13">
    <name type="scientific">Polyodon spathula</name>
    <name type="common">North American paddlefish</name>
    <name type="synonym">Squalus spathula</name>
    <dbReference type="NCBI Taxonomy" id="7913"/>
    <lineage>
        <taxon>Eukaryota</taxon>
        <taxon>Metazoa</taxon>
        <taxon>Chordata</taxon>
        <taxon>Craniata</taxon>
        <taxon>Vertebrata</taxon>
        <taxon>Euteleostomi</taxon>
        <taxon>Actinopterygii</taxon>
        <taxon>Chondrostei</taxon>
        <taxon>Acipenseriformes</taxon>
        <taxon>Polyodontidae</taxon>
        <taxon>Polyodon</taxon>
    </lineage>
</organism>
<keyword evidence="8" id="KW-0325">Glycoprotein</keyword>
<dbReference type="InterPro" id="IPR003961">
    <property type="entry name" value="FN3_dom"/>
</dbReference>
<name>A0ABS2YJ06_POLSP</name>
<dbReference type="InterPro" id="IPR013783">
    <property type="entry name" value="Ig-like_fold"/>
</dbReference>
<evidence type="ECO:0000259" key="11">
    <source>
        <dbReference type="PROSITE" id="PS50853"/>
    </source>
</evidence>
<evidence type="ECO:0000256" key="10">
    <source>
        <dbReference type="SAM" id="Phobius"/>
    </source>
</evidence>
<dbReference type="SMART" id="SM00060">
    <property type="entry name" value="FN3"/>
    <property type="match status" value="2"/>
</dbReference>
<dbReference type="PANTHER" id="PTHR23037:SF28">
    <property type="entry name" value="ERYTHROPOIETIN RECEPTOR"/>
    <property type="match status" value="1"/>
</dbReference>
<dbReference type="EMBL" id="JAAWVQ010157677">
    <property type="protein sequence ID" value="MBN3286413.1"/>
    <property type="molecule type" value="Genomic_DNA"/>
</dbReference>
<protein>
    <submittedName>
        <fullName evidence="12">PRLR protein</fullName>
    </submittedName>
</protein>
<dbReference type="Pfam" id="PF09067">
    <property type="entry name" value="EpoR_lig-bind"/>
    <property type="match status" value="1"/>
</dbReference>
<dbReference type="PROSITE" id="PS50853">
    <property type="entry name" value="FN3"/>
    <property type="match status" value="1"/>
</dbReference>
<keyword evidence="13" id="KW-1185">Reference proteome</keyword>